<comment type="catalytic activity">
    <reaction evidence="1">
        <text>ATP + protein L-histidine = ADP + protein N-phospho-L-histidine.</text>
        <dbReference type="EC" id="2.7.13.3"/>
    </reaction>
</comment>
<dbReference type="Proteomes" id="UP001596113">
    <property type="component" value="Unassembled WGS sequence"/>
</dbReference>
<feature type="transmembrane region" description="Helical" evidence="15">
    <location>
        <begin position="324"/>
        <end position="345"/>
    </location>
</feature>
<dbReference type="InterPro" id="IPR003660">
    <property type="entry name" value="HAMP_dom"/>
</dbReference>
<dbReference type="Gene3D" id="6.10.340.10">
    <property type="match status" value="1"/>
</dbReference>
<evidence type="ECO:0000256" key="5">
    <source>
        <dbReference type="ARBA" id="ARBA00022553"/>
    </source>
</evidence>
<dbReference type="SUPFAM" id="SSF158472">
    <property type="entry name" value="HAMP domain-like"/>
    <property type="match status" value="1"/>
</dbReference>
<dbReference type="EMBL" id="JBHSMI010000005">
    <property type="protein sequence ID" value="MFC5401670.1"/>
    <property type="molecule type" value="Genomic_DNA"/>
</dbReference>
<evidence type="ECO:0000256" key="2">
    <source>
        <dbReference type="ARBA" id="ARBA00004651"/>
    </source>
</evidence>
<dbReference type="InterPro" id="IPR010559">
    <property type="entry name" value="Sig_transdc_His_kin_internal"/>
</dbReference>
<sequence>MLKRIGIRMLKRFDRTFRGKLSNQLIVSFIGMFLIVLFASMTTVYYAILGILKSNSKENGLNVMSQYSYNLDMIRNEMDQIFRQMIFPNQAGTTVVVQRLITANQLPEVDRTVLLYSGFRSFKQLMSNYSYIRSINFYSDEGTALSASRTANQIALGTDGEYYGFYRTVLREKAMSDPDRPAWLGGYGERQFDLEGGAQQKHAESKPYITAVRGFLSGGKAGLIAINIDLKYFTSIYNRAGGAQTDRMYMVDSNGMIVAHNDPSRIGEQIDIRSLPELSEGSPSTSMERDGHQIMAYRISGLDWILIQEIPLSIFVQDAAKIRVIALVTLFASLVFAILLSRYWISRLTLPLVRLTAAIRKVKAGGLGTKVEVRSNNNELGILIDQFNRMSSELANVIGQKEKIEEEKRTIEVQALQTQINPHLIYNTLNTIKWMAVIIKANNIVESITALSDILGPLFKKQQVLCTIEEELDYIHPYIKIMRFRYGGSFKVDIAVSEEMIACLTLRFVLQPIVENAIYHGLNGRQGGCLSITGELREGKAVLTVRDDGEGLTESRLAEIRGLLNDTVSGEGEESEAGIGLRNVQRRIRLHFGERYGIAIDSRSGTGTEVRVTLPGKETSVEKARASNE</sequence>
<keyword evidence="12" id="KW-0902">Two-component regulatory system</keyword>
<dbReference type="Gene3D" id="3.30.450.20">
    <property type="entry name" value="PAS domain"/>
    <property type="match status" value="1"/>
</dbReference>
<protein>
    <recommendedName>
        <fullName evidence="3">histidine kinase</fullName>
        <ecNumber evidence="3">2.7.13.3</ecNumber>
    </recommendedName>
</protein>
<dbReference type="InterPro" id="IPR036890">
    <property type="entry name" value="HATPase_C_sf"/>
</dbReference>
<dbReference type="PANTHER" id="PTHR34220:SF7">
    <property type="entry name" value="SENSOR HISTIDINE KINASE YPDA"/>
    <property type="match status" value="1"/>
</dbReference>
<dbReference type="GO" id="GO:0004673">
    <property type="term" value="F:protein histidine kinase activity"/>
    <property type="evidence" value="ECO:0007669"/>
    <property type="project" value="UniProtKB-EC"/>
</dbReference>
<evidence type="ECO:0000256" key="11">
    <source>
        <dbReference type="ARBA" id="ARBA00022989"/>
    </source>
</evidence>
<proteinExistence type="predicted"/>
<dbReference type="Pfam" id="PF06580">
    <property type="entry name" value="His_kinase"/>
    <property type="match status" value="1"/>
</dbReference>
<dbReference type="InterPro" id="IPR050640">
    <property type="entry name" value="Bact_2-comp_sensor_kinase"/>
</dbReference>
<dbReference type="EC" id="2.7.13.3" evidence="3"/>
<organism evidence="18 19">
    <name type="scientific">Cohnella soli</name>
    <dbReference type="NCBI Taxonomy" id="425005"/>
    <lineage>
        <taxon>Bacteria</taxon>
        <taxon>Bacillati</taxon>
        <taxon>Bacillota</taxon>
        <taxon>Bacilli</taxon>
        <taxon>Bacillales</taxon>
        <taxon>Paenibacillaceae</taxon>
        <taxon>Cohnella</taxon>
    </lineage>
</organism>
<dbReference type="CDD" id="cd06225">
    <property type="entry name" value="HAMP"/>
    <property type="match status" value="1"/>
</dbReference>
<dbReference type="Pfam" id="PF02518">
    <property type="entry name" value="HATPase_c"/>
    <property type="match status" value="1"/>
</dbReference>
<dbReference type="Pfam" id="PF02743">
    <property type="entry name" value="dCache_1"/>
    <property type="match status" value="1"/>
</dbReference>
<dbReference type="PROSITE" id="PS50885">
    <property type="entry name" value="HAMP"/>
    <property type="match status" value="1"/>
</dbReference>
<keyword evidence="6 18" id="KW-0808">Transferase</keyword>
<evidence type="ECO:0000256" key="3">
    <source>
        <dbReference type="ARBA" id="ARBA00012438"/>
    </source>
</evidence>
<keyword evidence="5" id="KW-0597">Phosphoprotein</keyword>
<evidence type="ECO:0000256" key="10">
    <source>
        <dbReference type="ARBA" id="ARBA00022840"/>
    </source>
</evidence>
<keyword evidence="19" id="KW-1185">Reference proteome</keyword>
<comment type="caution">
    <text evidence="18">The sequence shown here is derived from an EMBL/GenBank/DDBJ whole genome shotgun (WGS) entry which is preliminary data.</text>
</comment>
<dbReference type="SUPFAM" id="SSF55874">
    <property type="entry name" value="ATPase domain of HSP90 chaperone/DNA topoisomerase II/histidine kinase"/>
    <property type="match status" value="1"/>
</dbReference>
<dbReference type="Gene3D" id="3.30.565.10">
    <property type="entry name" value="Histidine kinase-like ATPase, C-terminal domain"/>
    <property type="match status" value="1"/>
</dbReference>
<name>A0ABW0HMF1_9BACL</name>
<dbReference type="Pfam" id="PF00672">
    <property type="entry name" value="HAMP"/>
    <property type="match status" value="1"/>
</dbReference>
<dbReference type="InterPro" id="IPR003594">
    <property type="entry name" value="HATPase_dom"/>
</dbReference>
<feature type="coiled-coil region" evidence="14">
    <location>
        <begin position="387"/>
        <end position="414"/>
    </location>
</feature>
<keyword evidence="7 15" id="KW-0812">Transmembrane</keyword>
<evidence type="ECO:0000256" key="12">
    <source>
        <dbReference type="ARBA" id="ARBA00023012"/>
    </source>
</evidence>
<dbReference type="SMART" id="SM00387">
    <property type="entry name" value="HATPase_c"/>
    <property type="match status" value="1"/>
</dbReference>
<keyword evidence="10" id="KW-0067">ATP-binding</keyword>
<evidence type="ECO:0000256" key="6">
    <source>
        <dbReference type="ARBA" id="ARBA00022679"/>
    </source>
</evidence>
<dbReference type="PRINTS" id="PR00344">
    <property type="entry name" value="BCTRLSENSOR"/>
</dbReference>
<dbReference type="InterPro" id="IPR005467">
    <property type="entry name" value="His_kinase_dom"/>
</dbReference>
<evidence type="ECO:0000313" key="18">
    <source>
        <dbReference type="EMBL" id="MFC5401670.1"/>
    </source>
</evidence>
<feature type="domain" description="HAMP" evidence="17">
    <location>
        <begin position="346"/>
        <end position="399"/>
    </location>
</feature>
<evidence type="ECO:0000256" key="1">
    <source>
        <dbReference type="ARBA" id="ARBA00000085"/>
    </source>
</evidence>
<keyword evidence="13 15" id="KW-0472">Membrane</keyword>
<evidence type="ECO:0000256" key="8">
    <source>
        <dbReference type="ARBA" id="ARBA00022741"/>
    </source>
</evidence>
<accession>A0ABW0HMF1</accession>
<keyword evidence="4" id="KW-1003">Cell membrane</keyword>
<dbReference type="CDD" id="cd18774">
    <property type="entry name" value="PDC2_HK_sensor"/>
    <property type="match status" value="1"/>
</dbReference>
<dbReference type="RefSeq" id="WP_378129451.1">
    <property type="nucleotide sequence ID" value="NZ_JBHSMI010000005.1"/>
</dbReference>
<evidence type="ECO:0000256" key="15">
    <source>
        <dbReference type="SAM" id="Phobius"/>
    </source>
</evidence>
<feature type="transmembrane region" description="Helical" evidence="15">
    <location>
        <begin position="21"/>
        <end position="48"/>
    </location>
</feature>
<evidence type="ECO:0000259" key="16">
    <source>
        <dbReference type="PROSITE" id="PS50109"/>
    </source>
</evidence>
<evidence type="ECO:0000256" key="4">
    <source>
        <dbReference type="ARBA" id="ARBA00022475"/>
    </source>
</evidence>
<evidence type="ECO:0000256" key="7">
    <source>
        <dbReference type="ARBA" id="ARBA00022692"/>
    </source>
</evidence>
<feature type="domain" description="Histidine kinase" evidence="16">
    <location>
        <begin position="506"/>
        <end position="618"/>
    </location>
</feature>
<dbReference type="PANTHER" id="PTHR34220">
    <property type="entry name" value="SENSOR HISTIDINE KINASE YPDA"/>
    <property type="match status" value="1"/>
</dbReference>
<keyword evidence="8" id="KW-0547">Nucleotide-binding</keyword>
<gene>
    <name evidence="18" type="ORF">ACFPOF_02900</name>
</gene>
<keyword evidence="9 18" id="KW-0418">Kinase</keyword>
<dbReference type="InterPro" id="IPR004358">
    <property type="entry name" value="Sig_transdc_His_kin-like_C"/>
</dbReference>
<evidence type="ECO:0000256" key="14">
    <source>
        <dbReference type="SAM" id="Coils"/>
    </source>
</evidence>
<dbReference type="InterPro" id="IPR033479">
    <property type="entry name" value="dCache_1"/>
</dbReference>
<evidence type="ECO:0000256" key="9">
    <source>
        <dbReference type="ARBA" id="ARBA00022777"/>
    </source>
</evidence>
<keyword evidence="14" id="KW-0175">Coiled coil</keyword>
<evidence type="ECO:0000256" key="13">
    <source>
        <dbReference type="ARBA" id="ARBA00023136"/>
    </source>
</evidence>
<keyword evidence="11 15" id="KW-1133">Transmembrane helix</keyword>
<dbReference type="SMART" id="SM00304">
    <property type="entry name" value="HAMP"/>
    <property type="match status" value="1"/>
</dbReference>
<evidence type="ECO:0000259" key="17">
    <source>
        <dbReference type="PROSITE" id="PS50885"/>
    </source>
</evidence>
<dbReference type="PROSITE" id="PS50109">
    <property type="entry name" value="HIS_KIN"/>
    <property type="match status" value="1"/>
</dbReference>
<reference evidence="19" key="1">
    <citation type="journal article" date="2019" name="Int. J. Syst. Evol. Microbiol.">
        <title>The Global Catalogue of Microorganisms (GCM) 10K type strain sequencing project: providing services to taxonomists for standard genome sequencing and annotation.</title>
        <authorList>
            <consortium name="The Broad Institute Genomics Platform"/>
            <consortium name="The Broad Institute Genome Sequencing Center for Infectious Disease"/>
            <person name="Wu L."/>
            <person name="Ma J."/>
        </authorList>
    </citation>
    <scope>NUCLEOTIDE SEQUENCE [LARGE SCALE GENOMIC DNA]</scope>
    <source>
        <strain evidence="19">CGMCC 1.18575</strain>
    </source>
</reference>
<evidence type="ECO:0000313" key="19">
    <source>
        <dbReference type="Proteomes" id="UP001596113"/>
    </source>
</evidence>
<comment type="subcellular location">
    <subcellularLocation>
        <location evidence="2">Cell membrane</location>
        <topology evidence="2">Multi-pass membrane protein</topology>
    </subcellularLocation>
</comment>